<sequence>MSEPLDVLGISLDRARLNADFFESYAKTCLRELGEPERWAVPDGIPQTTLPISDPRWVLYADAASSLRNAAHWAVLIEPARAATLLGHAAVEFLHLSNVFGVCLLRASGYPPPALMSAEHRAEMLSGALGMHEPSNGTPTSLAHPQQQAFLLLELASWDEPGLAGRVREMCERSAHRDGPTPVGALGAPIRHFWMMAEGMANDAVVLFLDHFSAAFKDRYLLAVESARVNTYLWEHGATAVDVVDPDALATAALAGRRFGVGELLQASAGHSDFSSDTALGALFRLGLEISASSPNQEG</sequence>
<reference evidence="2" key="1">
    <citation type="journal article" date="2019" name="Int. J. Syst. Evol. Microbiol.">
        <title>The Global Catalogue of Microorganisms (GCM) 10K type strain sequencing project: providing services to taxonomists for standard genome sequencing and annotation.</title>
        <authorList>
            <consortium name="The Broad Institute Genomics Platform"/>
            <consortium name="The Broad Institute Genome Sequencing Center for Infectious Disease"/>
            <person name="Wu L."/>
            <person name="Ma J."/>
        </authorList>
    </citation>
    <scope>NUCLEOTIDE SEQUENCE [LARGE SCALE GENOMIC DNA]</scope>
    <source>
        <strain evidence="2">CGMCC 4.7093</strain>
    </source>
</reference>
<name>A0ABV9YKX9_9PSEU</name>
<accession>A0ABV9YKX9</accession>
<organism evidence="1 2">
    <name type="scientific">Actinomycetospora atypica</name>
    <dbReference type="NCBI Taxonomy" id="1290095"/>
    <lineage>
        <taxon>Bacteria</taxon>
        <taxon>Bacillati</taxon>
        <taxon>Actinomycetota</taxon>
        <taxon>Actinomycetes</taxon>
        <taxon>Pseudonocardiales</taxon>
        <taxon>Pseudonocardiaceae</taxon>
        <taxon>Actinomycetospora</taxon>
    </lineage>
</organism>
<dbReference type="EMBL" id="JBHSIV010000014">
    <property type="protein sequence ID" value="MFC5063533.1"/>
    <property type="molecule type" value="Genomic_DNA"/>
</dbReference>
<proteinExistence type="predicted"/>
<protein>
    <submittedName>
        <fullName evidence="1">Uncharacterized protein</fullName>
    </submittedName>
</protein>
<gene>
    <name evidence="1" type="ORF">ACFPBZ_15030</name>
</gene>
<evidence type="ECO:0000313" key="1">
    <source>
        <dbReference type="EMBL" id="MFC5063533.1"/>
    </source>
</evidence>
<keyword evidence="2" id="KW-1185">Reference proteome</keyword>
<comment type="caution">
    <text evidence="1">The sequence shown here is derived from an EMBL/GenBank/DDBJ whole genome shotgun (WGS) entry which is preliminary data.</text>
</comment>
<dbReference type="RefSeq" id="WP_378036879.1">
    <property type="nucleotide sequence ID" value="NZ_JBHSIV010000014.1"/>
</dbReference>
<evidence type="ECO:0000313" key="2">
    <source>
        <dbReference type="Proteomes" id="UP001595947"/>
    </source>
</evidence>
<dbReference type="Proteomes" id="UP001595947">
    <property type="component" value="Unassembled WGS sequence"/>
</dbReference>